<organism evidence="6">
    <name type="scientific">Neohydatothrips associated sobemo-like virus 1</name>
    <dbReference type="NCBI Taxonomy" id="2767261"/>
    <lineage>
        <taxon>Viruses</taxon>
        <taxon>Riboviria</taxon>
        <taxon>Orthornavirae</taxon>
        <taxon>Pisuviricota</taxon>
        <taxon>Pisoniviricetes</taxon>
        <taxon>Sobelivirales</taxon>
        <taxon>Solemoviridae</taxon>
        <taxon>Sobemovirus</taxon>
    </lineage>
</organism>
<dbReference type="InterPro" id="IPR029053">
    <property type="entry name" value="Viral_coat"/>
</dbReference>
<protein>
    <submittedName>
        <fullName evidence="6">Putative CP</fullName>
    </submittedName>
</protein>
<feature type="domain" description="C2H2-type" evidence="5">
    <location>
        <begin position="7"/>
        <end position="35"/>
    </location>
</feature>
<evidence type="ECO:0000313" key="6">
    <source>
        <dbReference type="EMBL" id="QNM37826.1"/>
    </source>
</evidence>
<sequence length="397" mass="43127">MSSSKQFVCQLDQRRFSTKAALAQHRRSVHSGPSTGAARRKRQVAVRNMGTAGVITSSGVDVLPTLSIAANQQVGRKLMMQPISPVLMADTRIYAESRLWNRWRPVSMQVAVNCSGASTTFGSICVGWTSDPYFRLSGDARDFSRVAALKPSMVLRLHESRTLSIPCDAVRRWYVHSGDFGDCQHGALIAVVASPVGGFDKGSIGVTMTLRWKLQFEAPNLSLESQASHSIRPDAGWHDIFATSDSSWDSGYLTFKERSGGSMVPFSAARAGYIYEPDAGVSVKYYDSSGALHDAKFFTRVQNYATPGLVLHASAADAKAYIEDGTLSKVLPYAKAGPYVTPSVPSFKGSPAEGKVEEDFVLLPTPSTSGSGEDRIRQLSEMVERLRVQVEVMSAAR</sequence>
<reference evidence="6" key="1">
    <citation type="submission" date="2019-11" db="EMBL/GenBank/DDBJ databases">
        <title>Complexity of the virome associated to tospovirus-transmitting thrips species.</title>
        <authorList>
            <person name="Chiapello M."/>
            <person name="Bosco L."/>
            <person name="Ciuffo M."/>
            <person name="Ottati S."/>
            <person name="Vallino M."/>
            <person name="Salem N."/>
            <person name="Rosa C."/>
            <person name="Tavella L."/>
            <person name="Turina M."/>
        </authorList>
    </citation>
    <scope>NUCLEOTIDE SEQUENCE</scope>
    <source>
        <strain evidence="6">ThassRNAV18</strain>
    </source>
</reference>
<accession>A0A7G9IR94</accession>
<feature type="region of interest" description="Disordered" evidence="4">
    <location>
        <begin position="20"/>
        <end position="41"/>
    </location>
</feature>
<evidence type="ECO:0000256" key="2">
    <source>
        <dbReference type="ARBA" id="ARBA00022844"/>
    </source>
</evidence>
<dbReference type="SUPFAM" id="SSF88633">
    <property type="entry name" value="Positive stranded ssRNA viruses"/>
    <property type="match status" value="1"/>
</dbReference>
<keyword evidence="2" id="KW-0946">Virion</keyword>
<keyword evidence="3" id="KW-0863">Zinc-finger</keyword>
<dbReference type="PROSITE" id="PS50157">
    <property type="entry name" value="ZINC_FINGER_C2H2_2"/>
    <property type="match status" value="1"/>
</dbReference>
<evidence type="ECO:0000256" key="1">
    <source>
        <dbReference type="ARBA" id="ARBA00004328"/>
    </source>
</evidence>
<dbReference type="InterPro" id="IPR013087">
    <property type="entry name" value="Znf_C2H2_type"/>
</dbReference>
<proteinExistence type="predicted"/>
<evidence type="ECO:0000256" key="3">
    <source>
        <dbReference type="PROSITE-ProRule" id="PRU00042"/>
    </source>
</evidence>
<dbReference type="GO" id="GO:0008270">
    <property type="term" value="F:zinc ion binding"/>
    <property type="evidence" value="ECO:0007669"/>
    <property type="project" value="UniProtKB-KW"/>
</dbReference>
<evidence type="ECO:0000256" key="4">
    <source>
        <dbReference type="SAM" id="MobiDB-lite"/>
    </source>
</evidence>
<comment type="subcellular location">
    <subcellularLocation>
        <location evidence="1">Virion</location>
    </subcellularLocation>
</comment>
<dbReference type="EMBL" id="MN714681">
    <property type="protein sequence ID" value="QNM37826.1"/>
    <property type="molecule type" value="Genomic_RNA"/>
</dbReference>
<keyword evidence="3" id="KW-0862">Zinc</keyword>
<evidence type="ECO:0000259" key="5">
    <source>
        <dbReference type="PROSITE" id="PS50157"/>
    </source>
</evidence>
<dbReference type="GO" id="GO:0044423">
    <property type="term" value="C:virion component"/>
    <property type="evidence" value="ECO:0007669"/>
    <property type="project" value="UniProtKB-KW"/>
</dbReference>
<dbReference type="Gene3D" id="2.60.120.20">
    <property type="match status" value="1"/>
</dbReference>
<name>A0A7G9IR94_9VIRU</name>
<keyword evidence="3" id="KW-0479">Metal-binding</keyword>